<name>A0A0J6FQC6_COCPO</name>
<keyword evidence="4" id="KW-0539">Nucleus</keyword>
<evidence type="ECO:0000256" key="2">
    <source>
        <dbReference type="ARBA" id="ARBA00011022"/>
    </source>
</evidence>
<organism evidence="6 7">
    <name type="scientific">Coccidioides posadasii RMSCC 3488</name>
    <dbReference type="NCBI Taxonomy" id="454284"/>
    <lineage>
        <taxon>Eukaryota</taxon>
        <taxon>Fungi</taxon>
        <taxon>Dikarya</taxon>
        <taxon>Ascomycota</taxon>
        <taxon>Pezizomycotina</taxon>
        <taxon>Eurotiomycetes</taxon>
        <taxon>Eurotiomycetidae</taxon>
        <taxon>Onygenales</taxon>
        <taxon>Onygenaceae</taxon>
        <taxon>Coccidioides</taxon>
    </lineage>
</organism>
<evidence type="ECO:0000256" key="3">
    <source>
        <dbReference type="ARBA" id="ARBA00021321"/>
    </source>
</evidence>
<dbReference type="Pfam" id="PF15341">
    <property type="entry name" value="SLX9"/>
    <property type="match status" value="1"/>
</dbReference>
<proteinExistence type="inferred from homology"/>
<dbReference type="GO" id="GO:0030688">
    <property type="term" value="C:preribosome, small subunit precursor"/>
    <property type="evidence" value="ECO:0007669"/>
    <property type="project" value="InterPro"/>
</dbReference>
<feature type="region of interest" description="Disordered" evidence="5">
    <location>
        <begin position="136"/>
        <end position="158"/>
    </location>
</feature>
<evidence type="ECO:0000256" key="1">
    <source>
        <dbReference type="ARBA" id="ARBA00004604"/>
    </source>
</evidence>
<protein>
    <recommendedName>
        <fullName evidence="3">Ribosome biogenesis protein SLX9</fullName>
    </recommendedName>
</protein>
<evidence type="ECO:0000256" key="4">
    <source>
        <dbReference type="ARBA" id="ARBA00023242"/>
    </source>
</evidence>
<dbReference type="GO" id="GO:0030686">
    <property type="term" value="C:90S preribosome"/>
    <property type="evidence" value="ECO:0007669"/>
    <property type="project" value="InterPro"/>
</dbReference>
<evidence type="ECO:0000256" key="5">
    <source>
        <dbReference type="SAM" id="MobiDB-lite"/>
    </source>
</evidence>
<dbReference type="Proteomes" id="UP000054567">
    <property type="component" value="Unassembled WGS sequence"/>
</dbReference>
<evidence type="ECO:0000313" key="7">
    <source>
        <dbReference type="Proteomes" id="UP000054567"/>
    </source>
</evidence>
<feature type="region of interest" description="Disordered" evidence="5">
    <location>
        <begin position="1"/>
        <end position="26"/>
    </location>
</feature>
<reference evidence="7" key="2">
    <citation type="journal article" date="2009" name="Genome Res.">
        <title>Comparative genomic analyses of the human fungal pathogens Coccidioides and their relatives.</title>
        <authorList>
            <person name="Sharpton T.J."/>
            <person name="Stajich J.E."/>
            <person name="Rounsley S.D."/>
            <person name="Gardner M.J."/>
            <person name="Wortman J.R."/>
            <person name="Jordar V.S."/>
            <person name="Maiti R."/>
            <person name="Kodira C.D."/>
            <person name="Neafsey D.E."/>
            <person name="Zeng Q."/>
            <person name="Hung C.-Y."/>
            <person name="McMahan C."/>
            <person name="Muszewska A."/>
            <person name="Grynberg M."/>
            <person name="Mandel M.A."/>
            <person name="Kellner E.M."/>
            <person name="Barker B.M."/>
            <person name="Galgiani J.N."/>
            <person name="Orbach M.J."/>
            <person name="Kirkland T.N."/>
            <person name="Cole G.T."/>
            <person name="Henn M.R."/>
            <person name="Birren B.W."/>
            <person name="Taylor J.W."/>
        </authorList>
    </citation>
    <scope>NUCLEOTIDE SEQUENCE [LARGE SCALE GENOMIC DNA]</scope>
    <source>
        <strain evidence="7">RMSCC 3488</strain>
    </source>
</reference>
<dbReference type="AlphaFoldDB" id="A0A0J6FQC6"/>
<dbReference type="VEuPathDB" id="FungiDB:CPAG_07501"/>
<feature type="compositionally biased region" description="Low complexity" evidence="5">
    <location>
        <begin position="11"/>
        <end position="24"/>
    </location>
</feature>
<evidence type="ECO:0000313" key="6">
    <source>
        <dbReference type="EMBL" id="KMM71194.1"/>
    </source>
</evidence>
<dbReference type="EMBL" id="DS268113">
    <property type="protein sequence ID" value="KMM71194.1"/>
    <property type="molecule type" value="Genomic_DNA"/>
</dbReference>
<dbReference type="GO" id="GO:0005730">
    <property type="term" value="C:nucleolus"/>
    <property type="evidence" value="ECO:0007669"/>
    <property type="project" value="UniProtKB-SubCell"/>
</dbReference>
<comment type="similarity">
    <text evidence="2">Belongs to the SLX9 family.</text>
</comment>
<reference evidence="7" key="3">
    <citation type="journal article" date="2010" name="Genome Res.">
        <title>Population genomic sequencing of Coccidioides fungi reveals recent hybridization and transposon control.</title>
        <authorList>
            <person name="Neafsey D.E."/>
            <person name="Barker B.M."/>
            <person name="Sharpton T.J."/>
            <person name="Stajich J.E."/>
            <person name="Park D.J."/>
            <person name="Whiston E."/>
            <person name="Hung C.-Y."/>
            <person name="McMahan C."/>
            <person name="White J."/>
            <person name="Sykes S."/>
            <person name="Heiman D."/>
            <person name="Young S."/>
            <person name="Zeng Q."/>
            <person name="Abouelleil A."/>
            <person name="Aftuck L."/>
            <person name="Bessette D."/>
            <person name="Brown A."/>
            <person name="FitzGerald M."/>
            <person name="Lui A."/>
            <person name="Macdonald J.P."/>
            <person name="Priest M."/>
            <person name="Orbach M.J."/>
            <person name="Galgiani J.N."/>
            <person name="Kirkland T.N."/>
            <person name="Cole G.T."/>
            <person name="Birren B.W."/>
            <person name="Henn M.R."/>
            <person name="Taylor J.W."/>
            <person name="Rounsley S.D."/>
        </authorList>
    </citation>
    <scope>NUCLEOTIDE SEQUENCE [LARGE SCALE GENOMIC DNA]</scope>
    <source>
        <strain evidence="7">RMSCC 3488</strain>
    </source>
</reference>
<sequence length="180" mass="20044">MAPIRPKSKSKALSSSSVKKASSAGEEAVDTFDSFDSGFHTSKKDKRIIKHSAFVSKIEKSRKKPLKRRRPSKKLVANLDSLADALPDADDEVPEDAQVNVIRHKSLKHRPGAMKRKEKLDKVERDRFAKNMAQMATGLADPKEPAASTVDATQTSSSNRWAALRNFISQTIDQNPEFKR</sequence>
<dbReference type="OrthoDB" id="5429132at2759"/>
<feature type="compositionally biased region" description="Basic residues" evidence="5">
    <location>
        <begin position="1"/>
        <end position="10"/>
    </location>
</feature>
<dbReference type="GO" id="GO:0000462">
    <property type="term" value="P:maturation of SSU-rRNA from tricistronic rRNA transcript (SSU-rRNA, 5.8S rRNA, LSU-rRNA)"/>
    <property type="evidence" value="ECO:0007669"/>
    <property type="project" value="InterPro"/>
</dbReference>
<dbReference type="InterPro" id="IPR028160">
    <property type="entry name" value="Slx9-like"/>
</dbReference>
<reference evidence="6 7" key="1">
    <citation type="submission" date="2007-06" db="EMBL/GenBank/DDBJ databases">
        <title>The Genome Sequence of Coccidioides posadasii RMSCC_3488.</title>
        <authorList>
            <consortium name="Coccidioides Genome Resources Consortium"/>
            <consortium name="The Broad Institute Genome Sequencing Platform"/>
            <person name="Henn M.R."/>
            <person name="Sykes S."/>
            <person name="Young S."/>
            <person name="Jaffe D."/>
            <person name="Berlin A."/>
            <person name="Alvarez P."/>
            <person name="Butler J."/>
            <person name="Gnerre S."/>
            <person name="Grabherr M."/>
            <person name="Mauceli E."/>
            <person name="Brockman W."/>
            <person name="Kodira C."/>
            <person name="Alvarado L."/>
            <person name="Zeng Q."/>
            <person name="Crawford M."/>
            <person name="Antoine C."/>
            <person name="Devon K."/>
            <person name="Galgiani J."/>
            <person name="Orsborn K."/>
            <person name="Lewis M.L."/>
            <person name="Nusbaum C."/>
            <person name="Galagan J."/>
            <person name="Birren B."/>
        </authorList>
    </citation>
    <scope>NUCLEOTIDE SEQUENCE [LARGE SCALE GENOMIC DNA]</scope>
    <source>
        <strain evidence="6 7">RMSCC 3488</strain>
    </source>
</reference>
<accession>A0A0J6FQC6</accession>
<gene>
    <name evidence="6" type="ORF">CPAG_07501</name>
</gene>
<comment type="subcellular location">
    <subcellularLocation>
        <location evidence="1">Nucleus</location>
        <location evidence="1">Nucleolus</location>
    </subcellularLocation>
</comment>